<evidence type="ECO:0000256" key="1">
    <source>
        <dbReference type="ARBA" id="ARBA00005915"/>
    </source>
</evidence>
<dbReference type="InterPro" id="IPR004610">
    <property type="entry name" value="RecJ"/>
</dbReference>
<keyword evidence="3" id="KW-0540">Nuclease</keyword>
<accession>A0A9D2D6L4</accession>
<name>A0A9D2D6L4_9FIRM</name>
<dbReference type="InterPro" id="IPR051673">
    <property type="entry name" value="SSDNA_exonuclease_RecJ"/>
</dbReference>
<keyword evidence="4" id="KW-0378">Hydrolase</keyword>
<evidence type="ECO:0000259" key="8">
    <source>
        <dbReference type="Pfam" id="PF17768"/>
    </source>
</evidence>
<dbReference type="Pfam" id="PF01368">
    <property type="entry name" value="DHH"/>
    <property type="match status" value="1"/>
</dbReference>
<reference evidence="9" key="1">
    <citation type="journal article" date="2021" name="PeerJ">
        <title>Extensive microbial diversity within the chicken gut microbiome revealed by metagenomics and culture.</title>
        <authorList>
            <person name="Gilroy R."/>
            <person name="Ravi A."/>
            <person name="Getino M."/>
            <person name="Pursley I."/>
            <person name="Horton D.L."/>
            <person name="Alikhan N.F."/>
            <person name="Baker D."/>
            <person name="Gharbi K."/>
            <person name="Hall N."/>
            <person name="Watson M."/>
            <person name="Adriaenssens E.M."/>
            <person name="Foster-Nyarko E."/>
            <person name="Jarju S."/>
            <person name="Secka A."/>
            <person name="Antonio M."/>
            <person name="Oren A."/>
            <person name="Chaudhuri R.R."/>
            <person name="La Ragione R."/>
            <person name="Hildebrand F."/>
            <person name="Pallen M.J."/>
        </authorList>
    </citation>
    <scope>NUCLEOTIDE SEQUENCE</scope>
    <source>
        <strain evidence="9">CHK192-19661</strain>
    </source>
</reference>
<dbReference type="Gene3D" id="3.90.1640.30">
    <property type="match status" value="1"/>
</dbReference>
<evidence type="ECO:0000313" key="10">
    <source>
        <dbReference type="Proteomes" id="UP000824025"/>
    </source>
</evidence>
<protein>
    <recommendedName>
        <fullName evidence="2">Single-stranded-DNA-specific exonuclease RecJ</fullName>
    </recommendedName>
</protein>
<comment type="caution">
    <text evidence="9">The sequence shown here is derived from an EMBL/GenBank/DDBJ whole genome shotgun (WGS) entry which is preliminary data.</text>
</comment>
<evidence type="ECO:0000256" key="3">
    <source>
        <dbReference type="ARBA" id="ARBA00022722"/>
    </source>
</evidence>
<dbReference type="Pfam" id="PF17768">
    <property type="entry name" value="RecJ_OB"/>
    <property type="match status" value="1"/>
</dbReference>
<dbReference type="GO" id="GO:0003676">
    <property type="term" value="F:nucleic acid binding"/>
    <property type="evidence" value="ECO:0007669"/>
    <property type="project" value="InterPro"/>
</dbReference>
<dbReference type="GO" id="GO:0006281">
    <property type="term" value="P:DNA repair"/>
    <property type="evidence" value="ECO:0007669"/>
    <property type="project" value="InterPro"/>
</dbReference>
<keyword evidence="5 9" id="KW-0269">Exonuclease</keyword>
<dbReference type="PANTHER" id="PTHR30255:SF2">
    <property type="entry name" value="SINGLE-STRANDED-DNA-SPECIFIC EXONUCLEASE RECJ"/>
    <property type="match status" value="1"/>
</dbReference>
<dbReference type="EMBL" id="DXCF01000019">
    <property type="protein sequence ID" value="HIZ09586.1"/>
    <property type="molecule type" value="Genomic_DNA"/>
</dbReference>
<organism evidence="9 10">
    <name type="scientific">Candidatus Borkfalkia avicola</name>
    <dbReference type="NCBI Taxonomy" id="2838503"/>
    <lineage>
        <taxon>Bacteria</taxon>
        <taxon>Bacillati</taxon>
        <taxon>Bacillota</taxon>
        <taxon>Clostridia</taxon>
        <taxon>Christensenellales</taxon>
        <taxon>Christensenellaceae</taxon>
        <taxon>Candidatus Borkfalkia</taxon>
    </lineage>
</organism>
<dbReference type="GO" id="GO:0006310">
    <property type="term" value="P:DNA recombination"/>
    <property type="evidence" value="ECO:0007669"/>
    <property type="project" value="InterPro"/>
</dbReference>
<dbReference type="Proteomes" id="UP000824025">
    <property type="component" value="Unassembled WGS sequence"/>
</dbReference>
<evidence type="ECO:0000256" key="4">
    <source>
        <dbReference type="ARBA" id="ARBA00022801"/>
    </source>
</evidence>
<gene>
    <name evidence="9" type="primary">recJ</name>
    <name evidence="9" type="ORF">H9726_03770</name>
</gene>
<dbReference type="PANTHER" id="PTHR30255">
    <property type="entry name" value="SINGLE-STRANDED-DNA-SPECIFIC EXONUCLEASE RECJ"/>
    <property type="match status" value="1"/>
</dbReference>
<evidence type="ECO:0000256" key="2">
    <source>
        <dbReference type="ARBA" id="ARBA00019841"/>
    </source>
</evidence>
<feature type="domain" description="RecJ OB" evidence="8">
    <location>
        <begin position="454"/>
        <end position="545"/>
    </location>
</feature>
<evidence type="ECO:0000313" key="9">
    <source>
        <dbReference type="EMBL" id="HIZ09586.1"/>
    </source>
</evidence>
<reference evidence="9" key="2">
    <citation type="submission" date="2021-04" db="EMBL/GenBank/DDBJ databases">
        <authorList>
            <person name="Gilroy R."/>
        </authorList>
    </citation>
    <scope>NUCLEOTIDE SEQUENCE</scope>
    <source>
        <strain evidence="9">CHK192-19661</strain>
    </source>
</reference>
<evidence type="ECO:0000259" key="6">
    <source>
        <dbReference type="Pfam" id="PF01368"/>
    </source>
</evidence>
<dbReference type="SUPFAM" id="SSF64182">
    <property type="entry name" value="DHH phosphoesterases"/>
    <property type="match status" value="1"/>
</dbReference>
<evidence type="ECO:0000256" key="5">
    <source>
        <dbReference type="ARBA" id="ARBA00022839"/>
    </source>
</evidence>
<dbReference type="GO" id="GO:0008409">
    <property type="term" value="F:5'-3' exonuclease activity"/>
    <property type="evidence" value="ECO:0007669"/>
    <property type="project" value="InterPro"/>
</dbReference>
<dbReference type="InterPro" id="IPR003156">
    <property type="entry name" value="DHHA1_dom"/>
</dbReference>
<evidence type="ECO:0000259" key="7">
    <source>
        <dbReference type="Pfam" id="PF02272"/>
    </source>
</evidence>
<sequence>MKKILSEFNFSEAEHAAVRSLAQKCGLHELTAGILFSRGADTPDKVRRFLSPSRKNFVDPFLMKGMRELVGAVGEIKEKDGLIVVYGDYDADGIGAASILSRALTAFGVRCVAYVPERADGYGMSVSALEKIIDKYAPDLIVTVDCGVSNREEAEYIKSRGVRVIVTDHHELPDVLPDCVVINPKISDEYPYDNLCGAGVAFKVACALLGEEAYGFADIAAVSTVADSVPLTGENRDIVFEGLKLINEGHRQAISLLASSKKGEITAQTLAFTVAPRINAAGRMGDADSALRLFASDDAGEVYDLACKLNEYNLERQQACDEVYRSAKEMIAREGPFRNVIMLCGEEWSTGLVGIVAAKLSEEFNRPALLFVPKGGVLKGSARTIENVNIYEALRACSAYIEEFGGHAQAAGVNVLPENFGKLRDALDAYLGEKYGKEDFMPSLCVSGTDVCFDLALAEELERLEPCGVGNRRPLFAAELARTDARRMKDGSPHITMQAEGTELVWFGGEKALPLLASDMKKTVVFECGVSRFRGKASVRGIVRDMVCSYGEGELTRLYVFRNNLLRLAEKEPSAVVCFEPEEELRGRIAAARRACNYGMLAVCSEGIPAPFAECLRGLDVDLFRPGSHNVGNAVLVSPAADADVSMYRDVFFLDRPADFNIAALDGKKVVVNSELCGYNSIAGLETSRGVMGELYCAMRGGVKGEDSVAFAASAGLPFDARQVVFAAEVFLELGLLRPERGRLVAVPGKKTDLRLSAIYRGVCALKEGRG</sequence>
<dbReference type="Gene3D" id="3.10.310.30">
    <property type="match status" value="1"/>
</dbReference>
<proteinExistence type="inferred from homology"/>
<dbReference type="InterPro" id="IPR038763">
    <property type="entry name" value="DHH_sf"/>
</dbReference>
<dbReference type="InterPro" id="IPR041122">
    <property type="entry name" value="RecJ_OB"/>
</dbReference>
<dbReference type="Pfam" id="PF02272">
    <property type="entry name" value="DHHA1"/>
    <property type="match status" value="1"/>
</dbReference>
<feature type="domain" description="DDH" evidence="6">
    <location>
        <begin position="83"/>
        <end position="207"/>
    </location>
</feature>
<dbReference type="InterPro" id="IPR001667">
    <property type="entry name" value="DDH_dom"/>
</dbReference>
<feature type="domain" description="DHHA1" evidence="7">
    <location>
        <begin position="340"/>
        <end position="432"/>
    </location>
</feature>
<comment type="similarity">
    <text evidence="1">Belongs to the RecJ family.</text>
</comment>
<dbReference type="NCBIfam" id="TIGR00644">
    <property type="entry name" value="recJ"/>
    <property type="match status" value="1"/>
</dbReference>
<dbReference type="AlphaFoldDB" id="A0A9D2D6L4"/>